<dbReference type="Pfam" id="PF01151">
    <property type="entry name" value="ELO"/>
    <property type="match status" value="1"/>
</dbReference>
<evidence type="ECO:0000313" key="11">
    <source>
        <dbReference type="EMBL" id="KPJ15882.1"/>
    </source>
</evidence>
<feature type="transmembrane region" description="Helical" evidence="10">
    <location>
        <begin position="75"/>
        <end position="97"/>
    </location>
</feature>
<protein>
    <recommendedName>
        <fullName evidence="10">Elongation of very long chain fatty acids protein</fullName>
        <ecNumber evidence="10">2.3.1.199</ecNumber>
    </recommendedName>
    <alternativeName>
        <fullName evidence="10">Very-long-chain 3-oxoacyl-CoA synthase</fullName>
    </alternativeName>
</protein>
<keyword evidence="3 10" id="KW-0808">Transferase</keyword>
<dbReference type="PROSITE" id="PS01188">
    <property type="entry name" value="ELO"/>
    <property type="match status" value="1"/>
</dbReference>
<keyword evidence="8 10" id="KW-0472">Membrane</keyword>
<dbReference type="InterPro" id="IPR030457">
    <property type="entry name" value="ELO_CS"/>
</dbReference>
<dbReference type="GO" id="GO:0009922">
    <property type="term" value="F:fatty acid elongase activity"/>
    <property type="evidence" value="ECO:0007669"/>
    <property type="project" value="UniProtKB-EC"/>
</dbReference>
<keyword evidence="5 10" id="KW-0276">Fatty acid metabolism</keyword>
<keyword evidence="2 10" id="KW-0444">Lipid biosynthesis</keyword>
<evidence type="ECO:0000256" key="3">
    <source>
        <dbReference type="ARBA" id="ARBA00022679"/>
    </source>
</evidence>
<keyword evidence="4 10" id="KW-0812">Transmembrane</keyword>
<keyword evidence="9 10" id="KW-0275">Fatty acid biosynthesis</keyword>
<evidence type="ECO:0000256" key="8">
    <source>
        <dbReference type="ARBA" id="ARBA00023136"/>
    </source>
</evidence>
<comment type="subcellular location">
    <subcellularLocation>
        <location evidence="1">Membrane</location>
        <topology evidence="1">Multi-pass membrane protein</topology>
    </subcellularLocation>
</comment>
<dbReference type="GO" id="GO:0030148">
    <property type="term" value="P:sphingolipid biosynthetic process"/>
    <property type="evidence" value="ECO:0007669"/>
    <property type="project" value="TreeGrafter"/>
</dbReference>
<feature type="transmembrane region" description="Helical" evidence="10">
    <location>
        <begin position="118"/>
        <end position="136"/>
    </location>
</feature>
<dbReference type="GO" id="GO:0034626">
    <property type="term" value="P:fatty acid elongation, polyunsaturated fatty acid"/>
    <property type="evidence" value="ECO:0007669"/>
    <property type="project" value="TreeGrafter"/>
</dbReference>
<dbReference type="PANTHER" id="PTHR11157">
    <property type="entry name" value="FATTY ACID ACYL TRANSFERASE-RELATED"/>
    <property type="match status" value="1"/>
</dbReference>
<dbReference type="GO" id="GO:0019367">
    <property type="term" value="P:fatty acid elongation, saturated fatty acid"/>
    <property type="evidence" value="ECO:0007669"/>
    <property type="project" value="TreeGrafter"/>
</dbReference>
<evidence type="ECO:0000256" key="7">
    <source>
        <dbReference type="ARBA" id="ARBA00023098"/>
    </source>
</evidence>
<comment type="catalytic activity">
    <reaction evidence="10">
        <text>a very-long-chain acyl-CoA + malonyl-CoA + H(+) = a very-long-chain 3-oxoacyl-CoA + CO2 + CoA</text>
        <dbReference type="Rhea" id="RHEA:32727"/>
        <dbReference type="ChEBI" id="CHEBI:15378"/>
        <dbReference type="ChEBI" id="CHEBI:16526"/>
        <dbReference type="ChEBI" id="CHEBI:57287"/>
        <dbReference type="ChEBI" id="CHEBI:57384"/>
        <dbReference type="ChEBI" id="CHEBI:90725"/>
        <dbReference type="ChEBI" id="CHEBI:90736"/>
        <dbReference type="EC" id="2.3.1.199"/>
    </reaction>
</comment>
<evidence type="ECO:0000256" key="10">
    <source>
        <dbReference type="RuleBase" id="RU361115"/>
    </source>
</evidence>
<dbReference type="Proteomes" id="UP000053240">
    <property type="component" value="Unassembled WGS sequence"/>
</dbReference>
<evidence type="ECO:0000313" key="12">
    <source>
        <dbReference type="Proteomes" id="UP000053240"/>
    </source>
</evidence>
<feature type="transmembrane region" description="Helical" evidence="10">
    <location>
        <begin position="23"/>
        <end position="43"/>
    </location>
</feature>
<evidence type="ECO:0000256" key="1">
    <source>
        <dbReference type="ARBA" id="ARBA00004141"/>
    </source>
</evidence>
<feature type="transmembrane region" description="Helical" evidence="10">
    <location>
        <begin position="142"/>
        <end position="163"/>
    </location>
</feature>
<proteinExistence type="inferred from homology"/>
<evidence type="ECO:0000256" key="6">
    <source>
        <dbReference type="ARBA" id="ARBA00022989"/>
    </source>
</evidence>
<evidence type="ECO:0000256" key="4">
    <source>
        <dbReference type="ARBA" id="ARBA00022692"/>
    </source>
</evidence>
<dbReference type="InParanoid" id="A0A194RE63"/>
<reference evidence="11 12" key="1">
    <citation type="journal article" date="2015" name="Nat. Commun.">
        <title>Outbred genome sequencing and CRISPR/Cas9 gene editing in butterflies.</title>
        <authorList>
            <person name="Li X."/>
            <person name="Fan D."/>
            <person name="Zhang W."/>
            <person name="Liu G."/>
            <person name="Zhang L."/>
            <person name="Zhao L."/>
            <person name="Fang X."/>
            <person name="Chen L."/>
            <person name="Dong Y."/>
            <person name="Chen Y."/>
            <person name="Ding Y."/>
            <person name="Zhao R."/>
            <person name="Feng M."/>
            <person name="Zhu Y."/>
            <person name="Feng Y."/>
            <person name="Jiang X."/>
            <person name="Zhu D."/>
            <person name="Xiang H."/>
            <person name="Feng X."/>
            <person name="Li S."/>
            <person name="Wang J."/>
            <person name="Zhang G."/>
            <person name="Kronforst M.R."/>
            <person name="Wang W."/>
        </authorList>
    </citation>
    <scope>NUCLEOTIDE SEQUENCE [LARGE SCALE GENOMIC DNA]</scope>
    <source>
        <strain evidence="11">Ya'a_city_454_Pm</strain>
        <tissue evidence="11">Whole body</tissue>
    </source>
</reference>
<dbReference type="GO" id="GO:0005789">
    <property type="term" value="C:endoplasmic reticulum membrane"/>
    <property type="evidence" value="ECO:0007669"/>
    <property type="project" value="TreeGrafter"/>
</dbReference>
<dbReference type="EC" id="2.3.1.199" evidence="10"/>
<gene>
    <name evidence="11" type="ORF">RR48_09928</name>
</gene>
<name>A0A194RE63_PAPMA</name>
<dbReference type="GO" id="GO:0042761">
    <property type="term" value="P:very long-chain fatty acid biosynthetic process"/>
    <property type="evidence" value="ECO:0007669"/>
    <property type="project" value="TreeGrafter"/>
</dbReference>
<evidence type="ECO:0000256" key="2">
    <source>
        <dbReference type="ARBA" id="ARBA00022516"/>
    </source>
</evidence>
<organism evidence="11 12">
    <name type="scientific">Papilio machaon</name>
    <name type="common">Old World swallowtail butterfly</name>
    <dbReference type="NCBI Taxonomy" id="76193"/>
    <lineage>
        <taxon>Eukaryota</taxon>
        <taxon>Metazoa</taxon>
        <taxon>Ecdysozoa</taxon>
        <taxon>Arthropoda</taxon>
        <taxon>Hexapoda</taxon>
        <taxon>Insecta</taxon>
        <taxon>Pterygota</taxon>
        <taxon>Neoptera</taxon>
        <taxon>Endopterygota</taxon>
        <taxon>Lepidoptera</taxon>
        <taxon>Glossata</taxon>
        <taxon>Ditrysia</taxon>
        <taxon>Papilionoidea</taxon>
        <taxon>Papilionidae</taxon>
        <taxon>Papilioninae</taxon>
        <taxon>Papilio</taxon>
    </lineage>
</organism>
<keyword evidence="6 10" id="KW-1133">Transmembrane helix</keyword>
<comment type="caution">
    <text evidence="10">Lacks conserved residue(s) required for the propagation of feature annotation.</text>
</comment>
<sequence length="200" mass="23993">MVKDDLLFEDEESKEFKIKTASIIYYYFLAKISELFDTIFFTLRKRDRQVSFLHVYHHTFTVGFSWCTARFEPMYIFIFIGAINSFIHIIMYAYYGLAAFPNLTKYLWWKKYITKMQLIQFFLMIIHLISSHVSSLCRSSNIWVFALVANNLLFVYLFSNFYVKEYLKRRLPEETDHKSISDVTITNDVSHHKMDKIKST</sequence>
<accession>A0A194RE63</accession>
<dbReference type="PANTHER" id="PTHR11157:SF69">
    <property type="entry name" value="ELONGATION OF VERY LONG CHAIN FATTY ACIDS PROTEIN 7"/>
    <property type="match status" value="1"/>
</dbReference>
<dbReference type="EMBL" id="KQ460323">
    <property type="protein sequence ID" value="KPJ15882.1"/>
    <property type="molecule type" value="Genomic_DNA"/>
</dbReference>
<keyword evidence="7 10" id="KW-0443">Lipid metabolism</keyword>
<keyword evidence="12" id="KW-1185">Reference proteome</keyword>
<dbReference type="GO" id="GO:0034625">
    <property type="term" value="P:fatty acid elongation, monounsaturated fatty acid"/>
    <property type="evidence" value="ECO:0007669"/>
    <property type="project" value="TreeGrafter"/>
</dbReference>
<evidence type="ECO:0000256" key="9">
    <source>
        <dbReference type="ARBA" id="ARBA00023160"/>
    </source>
</evidence>
<evidence type="ECO:0000256" key="5">
    <source>
        <dbReference type="ARBA" id="ARBA00022832"/>
    </source>
</evidence>
<dbReference type="InterPro" id="IPR002076">
    <property type="entry name" value="ELO_fam"/>
</dbReference>
<comment type="similarity">
    <text evidence="10">Belongs to the ELO family.</text>
</comment>
<dbReference type="AlphaFoldDB" id="A0A194RE63"/>